<name>A0A6P9EP95_JUGRE</name>
<dbReference type="InParanoid" id="A0A6P9EP95"/>
<dbReference type="CDD" id="cd22269">
    <property type="entry name" value="DPBB_EG45-like"/>
    <property type="match status" value="1"/>
</dbReference>
<reference evidence="3" key="1">
    <citation type="submission" date="2025-08" db="UniProtKB">
        <authorList>
            <consortium name="RefSeq"/>
        </authorList>
    </citation>
    <scope>IDENTIFICATION</scope>
    <source>
        <tissue evidence="3">Leaves</tissue>
    </source>
</reference>
<dbReference type="Proteomes" id="UP000235220">
    <property type="component" value="Chromosome 8"/>
</dbReference>
<organism evidence="2 3">
    <name type="scientific">Juglans regia</name>
    <name type="common">English walnut</name>
    <dbReference type="NCBI Taxonomy" id="51240"/>
    <lineage>
        <taxon>Eukaryota</taxon>
        <taxon>Viridiplantae</taxon>
        <taxon>Streptophyta</taxon>
        <taxon>Embryophyta</taxon>
        <taxon>Tracheophyta</taxon>
        <taxon>Spermatophyta</taxon>
        <taxon>Magnoliopsida</taxon>
        <taxon>eudicotyledons</taxon>
        <taxon>Gunneridae</taxon>
        <taxon>Pentapetalae</taxon>
        <taxon>rosids</taxon>
        <taxon>fabids</taxon>
        <taxon>Fagales</taxon>
        <taxon>Juglandaceae</taxon>
        <taxon>Juglans</taxon>
    </lineage>
</organism>
<dbReference type="Pfam" id="PF03330">
    <property type="entry name" value="DPBB_1"/>
    <property type="match status" value="1"/>
</dbReference>
<accession>A0A6P9EP95</accession>
<protein>
    <submittedName>
        <fullName evidence="3">EG45-like domain containing protein</fullName>
    </submittedName>
</protein>
<dbReference type="OrthoDB" id="587249at2759"/>
<keyword evidence="2" id="KW-1185">Reference proteome</keyword>
<dbReference type="PANTHER" id="PTHR47480">
    <property type="entry name" value="EG45-LIKE DOMAIN CONTAINING PROTEIN"/>
    <property type="match status" value="1"/>
</dbReference>
<evidence type="ECO:0000259" key="1">
    <source>
        <dbReference type="PROSITE" id="PS50842"/>
    </source>
</evidence>
<dbReference type="RefSeq" id="XP_035549399.1">
    <property type="nucleotide sequence ID" value="XM_035693506.1"/>
</dbReference>
<evidence type="ECO:0000313" key="3">
    <source>
        <dbReference type="RefSeq" id="XP_035549399.1"/>
    </source>
</evidence>
<dbReference type="PROSITE" id="PS50842">
    <property type="entry name" value="EXPANSIN_EG45"/>
    <property type="match status" value="1"/>
</dbReference>
<dbReference type="GeneID" id="118349302"/>
<feature type="domain" description="Expansin-like EG45" evidence="1">
    <location>
        <begin position="52"/>
        <end position="146"/>
    </location>
</feature>
<proteinExistence type="predicted"/>
<dbReference type="InterPro" id="IPR009009">
    <property type="entry name" value="RlpA-like_DPBB"/>
</dbReference>
<sequence length="146" mass="16148">MNTREQIRVKQNKMQTSFIKISLLVCLCCDVIILRALADIGTVKAYPSPYLPTRCRGSDENQIPSDGYFAAVSEGLWDNGGACGRKYRIRCISGPSHPCKGEDIVVVVVDHCRGTSCPATMALSIKAFKVLSRFTNVQINVEYMQV</sequence>
<dbReference type="Gene3D" id="2.40.40.10">
    <property type="entry name" value="RlpA-like domain"/>
    <property type="match status" value="1"/>
</dbReference>
<dbReference type="InterPro" id="IPR036908">
    <property type="entry name" value="RlpA-like_sf"/>
</dbReference>
<dbReference type="InterPro" id="IPR007112">
    <property type="entry name" value="Expansin/allergen_DPBB_dom"/>
</dbReference>
<gene>
    <name evidence="3" type="primary">LOC118349302</name>
</gene>
<evidence type="ECO:0000313" key="2">
    <source>
        <dbReference type="Proteomes" id="UP000235220"/>
    </source>
</evidence>
<dbReference type="AlphaFoldDB" id="A0A6P9EP95"/>
<dbReference type="KEGG" id="jre:118349302"/>
<dbReference type="PANTHER" id="PTHR47480:SF5">
    <property type="entry name" value="EG45-LIKE DOMAIN CONTAINING PROTEIN"/>
    <property type="match status" value="1"/>
</dbReference>
<dbReference type="SUPFAM" id="SSF50685">
    <property type="entry name" value="Barwin-like endoglucanases"/>
    <property type="match status" value="1"/>
</dbReference>